<dbReference type="SUPFAM" id="SSF46946">
    <property type="entry name" value="S13-like H2TH domain"/>
    <property type="match status" value="1"/>
</dbReference>
<dbReference type="InterPro" id="IPR047806">
    <property type="entry name" value="IHF_actinobact"/>
</dbReference>
<feature type="domain" description="Integration host factor-like helix-two turn-helix" evidence="1">
    <location>
        <begin position="32"/>
        <end position="100"/>
    </location>
</feature>
<dbReference type="InterPro" id="IPR010979">
    <property type="entry name" value="Ribosomal_uS13-like_H2TH"/>
</dbReference>
<dbReference type="Pfam" id="PF22525">
    <property type="entry name" value="H2TH_5"/>
    <property type="match status" value="1"/>
</dbReference>
<evidence type="ECO:0000259" key="1">
    <source>
        <dbReference type="Pfam" id="PF22525"/>
    </source>
</evidence>
<dbReference type="NCBIfam" id="NF041260">
    <property type="entry name" value="actino_IHF"/>
    <property type="match status" value="1"/>
</dbReference>
<name>A0A2L0UD65_9MICC</name>
<protein>
    <submittedName>
        <fullName evidence="2">DNA-binding protein</fullName>
    </submittedName>
</protein>
<dbReference type="AlphaFoldDB" id="A0A2L0UD65"/>
<dbReference type="Proteomes" id="UP000239187">
    <property type="component" value="Chromosome"/>
</dbReference>
<dbReference type="GO" id="GO:0003677">
    <property type="term" value="F:DNA binding"/>
    <property type="evidence" value="ECO:0007669"/>
    <property type="project" value="UniProtKB-KW"/>
</dbReference>
<evidence type="ECO:0000313" key="2">
    <source>
        <dbReference type="EMBL" id="AUZ87223.1"/>
    </source>
</evidence>
<dbReference type="RefSeq" id="WP_133080580.1">
    <property type="nucleotide sequence ID" value="NZ_CP024915.1"/>
</dbReference>
<dbReference type="EMBL" id="CP024915">
    <property type="protein sequence ID" value="AUZ87223.1"/>
    <property type="molecule type" value="Genomic_DNA"/>
</dbReference>
<gene>
    <name evidence="2" type="ORF">CVO76_05920</name>
</gene>
<dbReference type="InterPro" id="IPR055201">
    <property type="entry name" value="IHF-like_H2TH"/>
</dbReference>
<accession>A0A2L0UD65</accession>
<organism evidence="2 3">
    <name type="scientific">Arthrobacter agilis</name>
    <dbReference type="NCBI Taxonomy" id="37921"/>
    <lineage>
        <taxon>Bacteria</taxon>
        <taxon>Bacillati</taxon>
        <taxon>Actinomycetota</taxon>
        <taxon>Actinomycetes</taxon>
        <taxon>Micrococcales</taxon>
        <taxon>Micrococcaceae</taxon>
        <taxon>Arthrobacter</taxon>
    </lineage>
</organism>
<evidence type="ECO:0000313" key="3">
    <source>
        <dbReference type="Proteomes" id="UP000239187"/>
    </source>
</evidence>
<dbReference type="Gene3D" id="1.10.8.50">
    <property type="match status" value="1"/>
</dbReference>
<keyword evidence="2" id="KW-0238">DNA-binding</keyword>
<sequence>MSLKPLTDVERTRAREKATAARAVRADIKARLKTGKLSVADVIENSGGEDAVGRLRVLDLLKALPGVGDVRAAAIMAEVGIAATRRVRGLGIHQRTALVSYLEHHHSGSASK</sequence>
<reference evidence="2 3" key="1">
    <citation type="submission" date="2017-11" db="EMBL/GenBank/DDBJ databases">
        <title>Draft genome of Arthrobacter agilis strain UMCV2, a plant growth-promoting rhizobacterium and biocontrol capacity of phytopathogenic fungi.</title>
        <authorList>
            <person name="Martinez-Camara R."/>
            <person name="Santoyo G."/>
            <person name="Moreno-Hagelsieb G."/>
            <person name="Valencia-Cantero E."/>
        </authorList>
    </citation>
    <scope>NUCLEOTIDE SEQUENCE [LARGE SCALE GENOMIC DNA]</scope>
    <source>
        <strain evidence="2 3">UMCV2</strain>
    </source>
</reference>
<proteinExistence type="predicted"/>